<dbReference type="PRINTS" id="PR00598">
    <property type="entry name" value="HTHMARR"/>
</dbReference>
<dbReference type="Gene3D" id="1.10.10.10">
    <property type="entry name" value="Winged helix-like DNA-binding domain superfamily/Winged helix DNA-binding domain"/>
    <property type="match status" value="1"/>
</dbReference>
<dbReference type="InterPro" id="IPR023187">
    <property type="entry name" value="Tscrpt_reg_MarR-type_CS"/>
</dbReference>
<dbReference type="Proteomes" id="UP000190951">
    <property type="component" value="Chromosome"/>
</dbReference>
<dbReference type="InterPro" id="IPR055166">
    <property type="entry name" value="Transc_reg_Sar_Rot_HTH"/>
</dbReference>
<dbReference type="Pfam" id="PF22381">
    <property type="entry name" value="Staph_reg_Sar_Rot"/>
    <property type="match status" value="1"/>
</dbReference>
<dbReference type="RefSeq" id="WP_077835708.1">
    <property type="nucleotide sequence ID" value="NZ_CP096983.1"/>
</dbReference>
<dbReference type="InterPro" id="IPR000835">
    <property type="entry name" value="HTH_MarR-typ"/>
</dbReference>
<organism evidence="7 8">
    <name type="scientific">Clostridium felsineum</name>
    <dbReference type="NCBI Taxonomy" id="36839"/>
    <lineage>
        <taxon>Bacteria</taxon>
        <taxon>Bacillati</taxon>
        <taxon>Bacillota</taxon>
        <taxon>Clostridia</taxon>
        <taxon>Eubacteriales</taxon>
        <taxon>Clostridiaceae</taxon>
        <taxon>Clostridium</taxon>
    </lineage>
</organism>
<dbReference type="AlphaFoldDB" id="A0A1S8LFZ7"/>
<name>A0A1S8LFZ7_9CLOT</name>
<keyword evidence="8" id="KW-1185">Reference proteome</keyword>
<dbReference type="KEGG" id="crw:CROST_041250"/>
<reference evidence="7 8" key="1">
    <citation type="submission" date="2022-04" db="EMBL/GenBank/DDBJ databases">
        <title>Genome sequence of C. roseum typestrain.</title>
        <authorList>
            <person name="Poehlein A."/>
            <person name="Schoch T."/>
            <person name="Duerre P."/>
            <person name="Daniel R."/>
        </authorList>
    </citation>
    <scope>NUCLEOTIDE SEQUENCE [LARGE SCALE GENOMIC DNA]</scope>
    <source>
        <strain evidence="7 8">DSM 7320</strain>
    </source>
</reference>
<dbReference type="PROSITE" id="PS50995">
    <property type="entry name" value="HTH_MARR_2"/>
    <property type="match status" value="1"/>
</dbReference>
<dbReference type="PANTHER" id="PTHR33164">
    <property type="entry name" value="TRANSCRIPTIONAL REGULATOR, MARR FAMILY"/>
    <property type="match status" value="1"/>
</dbReference>
<dbReference type="SMART" id="SM00347">
    <property type="entry name" value="HTH_MARR"/>
    <property type="match status" value="1"/>
</dbReference>
<sequence length="152" mass="17688">MNKQEKVENIIKYRKEINVLIHERYHSLSKKYGLSLEQFHLLIELEELMLEVEDKLIAPTVGDIAKNIKNSPNTVSERITRLENKGLVKRVRDGKDKRISRVFLTDEGEKLIEKMDKEANVKFLFDSLSKMGEEDLNNLFKGLSILIDKMKG</sequence>
<evidence type="ECO:0000256" key="1">
    <source>
        <dbReference type="ARBA" id="ARBA00023015"/>
    </source>
</evidence>
<dbReference type="STRING" id="84029.CROST_08570"/>
<keyword evidence="3" id="KW-0238">DNA-binding</keyword>
<feature type="domain" description="HTH marR-type" evidence="6">
    <location>
        <begin position="1"/>
        <end position="148"/>
    </location>
</feature>
<accession>A0A1S8LFZ7</accession>
<evidence type="ECO:0000256" key="3">
    <source>
        <dbReference type="ARBA" id="ARBA00023125"/>
    </source>
</evidence>
<dbReference type="PROSITE" id="PS01117">
    <property type="entry name" value="HTH_MARR_1"/>
    <property type="match status" value="1"/>
</dbReference>
<evidence type="ECO:0000259" key="6">
    <source>
        <dbReference type="PROSITE" id="PS50995"/>
    </source>
</evidence>
<dbReference type="GO" id="GO:0006950">
    <property type="term" value="P:response to stress"/>
    <property type="evidence" value="ECO:0007669"/>
    <property type="project" value="TreeGrafter"/>
</dbReference>
<dbReference type="InterPro" id="IPR036390">
    <property type="entry name" value="WH_DNA-bd_sf"/>
</dbReference>
<protein>
    <recommendedName>
        <fullName evidence="5">HTH-type transcriptional regulator MgrA</fullName>
    </recommendedName>
</protein>
<evidence type="ECO:0000256" key="5">
    <source>
        <dbReference type="ARBA" id="ARBA00040307"/>
    </source>
</evidence>
<dbReference type="CDD" id="cd00090">
    <property type="entry name" value="HTH_ARSR"/>
    <property type="match status" value="1"/>
</dbReference>
<dbReference type="SUPFAM" id="SSF46785">
    <property type="entry name" value="Winged helix' DNA-binding domain"/>
    <property type="match status" value="1"/>
</dbReference>
<dbReference type="InterPro" id="IPR036388">
    <property type="entry name" value="WH-like_DNA-bd_sf"/>
</dbReference>
<dbReference type="InterPro" id="IPR011991">
    <property type="entry name" value="ArsR-like_HTH"/>
</dbReference>
<evidence type="ECO:0000256" key="2">
    <source>
        <dbReference type="ARBA" id="ARBA00023026"/>
    </source>
</evidence>
<keyword evidence="1" id="KW-0805">Transcription regulation</keyword>
<evidence type="ECO:0000313" key="8">
    <source>
        <dbReference type="Proteomes" id="UP000190951"/>
    </source>
</evidence>
<gene>
    <name evidence="7" type="ORF">CROST_041250</name>
</gene>
<keyword evidence="4" id="KW-0804">Transcription</keyword>
<dbReference type="EMBL" id="CP096983">
    <property type="protein sequence ID" value="URZ13359.1"/>
    <property type="molecule type" value="Genomic_DNA"/>
</dbReference>
<dbReference type="InterPro" id="IPR039422">
    <property type="entry name" value="MarR/SlyA-like"/>
</dbReference>
<dbReference type="PANTHER" id="PTHR33164:SF89">
    <property type="entry name" value="MARR FAMILY REGULATORY PROTEIN"/>
    <property type="match status" value="1"/>
</dbReference>
<keyword evidence="2" id="KW-0843">Virulence</keyword>
<evidence type="ECO:0000313" key="7">
    <source>
        <dbReference type="EMBL" id="URZ13359.1"/>
    </source>
</evidence>
<dbReference type="GO" id="GO:0003677">
    <property type="term" value="F:DNA binding"/>
    <property type="evidence" value="ECO:0007669"/>
    <property type="project" value="UniProtKB-KW"/>
</dbReference>
<dbReference type="GO" id="GO:0003700">
    <property type="term" value="F:DNA-binding transcription factor activity"/>
    <property type="evidence" value="ECO:0007669"/>
    <property type="project" value="InterPro"/>
</dbReference>
<evidence type="ECO:0000256" key="4">
    <source>
        <dbReference type="ARBA" id="ARBA00023163"/>
    </source>
</evidence>
<proteinExistence type="predicted"/>